<protein>
    <submittedName>
        <fullName evidence="7">Acetylornithine aminotransferase</fullName>
    </submittedName>
</protein>
<comment type="similarity">
    <text evidence="2 6">Belongs to the class-III pyridoxal-phosphate-dependent aminotransferase family.</text>
</comment>
<keyword evidence="3 7" id="KW-0032">Aminotransferase</keyword>
<sequence length="489" mass="53766">MDDDVLMYFRFTISLPTVKLSICPPAKNPNINIQKYTTWTVKWLHSKIIIETPCNKAKAEITYFLFLNKFEIRSAIGAPTARPSHNIAVAIPDSIVLSSELPSNLGAHRVLSAKNVPKVIAPTTEVIQISLNFSTVNIEHTTICLKLSALVETSKTEWWQEGWSLPAEATPIKPNDAEKLINNSFADTVFFSNSGSEAVECGLKIARIYQNGKGNKTRHRILTFHGAFHGRTFLTCATNDKQKFSELLNPYIDWCDNIEPNIESVKKAISSGIGVILIEPIQGQGGIKVMNEVFMKELRRLCDENDILLFFDCVQCGAGRTGKLFAYEHIGVEPDICALAKGIGGGFPLGACLATEKAAKYMAVGMHGSTFGGNPLATSVGNAVLEELLSPGFLKNVEIRGKYLKNKLEDLASKFPIIEEVRGKGLMLGIKVKADNQKFAEELSHRGLLTVGVTSDNVVRILPPLIITEKEIDEGIEILTQYLSEKSSD</sequence>
<keyword evidence="4" id="KW-0808">Transferase</keyword>
<evidence type="ECO:0000256" key="3">
    <source>
        <dbReference type="ARBA" id="ARBA00022576"/>
    </source>
</evidence>
<dbReference type="EMBL" id="BMAW01041821">
    <property type="protein sequence ID" value="GFS30874.1"/>
    <property type="molecule type" value="Genomic_DNA"/>
</dbReference>
<dbReference type="GO" id="GO:0008483">
    <property type="term" value="F:transaminase activity"/>
    <property type="evidence" value="ECO:0007669"/>
    <property type="project" value="UniProtKB-KW"/>
</dbReference>
<evidence type="ECO:0000256" key="5">
    <source>
        <dbReference type="ARBA" id="ARBA00022898"/>
    </source>
</evidence>
<evidence type="ECO:0000256" key="6">
    <source>
        <dbReference type="RuleBase" id="RU003560"/>
    </source>
</evidence>
<dbReference type="FunFam" id="3.40.640.10:FF:000004">
    <property type="entry name" value="Acetylornithine aminotransferase"/>
    <property type="match status" value="1"/>
</dbReference>
<dbReference type="GO" id="GO:0030170">
    <property type="term" value="F:pyridoxal phosphate binding"/>
    <property type="evidence" value="ECO:0007669"/>
    <property type="project" value="InterPro"/>
</dbReference>
<dbReference type="InterPro" id="IPR015422">
    <property type="entry name" value="PyrdxlP-dep_Trfase_small"/>
</dbReference>
<evidence type="ECO:0000313" key="8">
    <source>
        <dbReference type="Proteomes" id="UP000887013"/>
    </source>
</evidence>
<dbReference type="InterPro" id="IPR005814">
    <property type="entry name" value="Aminotrans_3"/>
</dbReference>
<name>A0A8X6JR09_NEPPI</name>
<dbReference type="InterPro" id="IPR050103">
    <property type="entry name" value="Class-III_PLP-dep_AT"/>
</dbReference>
<proteinExistence type="inferred from homology"/>
<dbReference type="SUPFAM" id="SSF53383">
    <property type="entry name" value="PLP-dependent transferases"/>
    <property type="match status" value="1"/>
</dbReference>
<organism evidence="7 8">
    <name type="scientific">Nephila pilipes</name>
    <name type="common">Giant wood spider</name>
    <name type="synonym">Nephila maculata</name>
    <dbReference type="NCBI Taxonomy" id="299642"/>
    <lineage>
        <taxon>Eukaryota</taxon>
        <taxon>Metazoa</taxon>
        <taxon>Ecdysozoa</taxon>
        <taxon>Arthropoda</taxon>
        <taxon>Chelicerata</taxon>
        <taxon>Arachnida</taxon>
        <taxon>Araneae</taxon>
        <taxon>Araneomorphae</taxon>
        <taxon>Entelegynae</taxon>
        <taxon>Araneoidea</taxon>
        <taxon>Nephilidae</taxon>
        <taxon>Nephila</taxon>
    </lineage>
</organism>
<dbReference type="Pfam" id="PF00202">
    <property type="entry name" value="Aminotran_3"/>
    <property type="match status" value="1"/>
</dbReference>
<evidence type="ECO:0000256" key="2">
    <source>
        <dbReference type="ARBA" id="ARBA00008954"/>
    </source>
</evidence>
<dbReference type="Proteomes" id="UP000887013">
    <property type="component" value="Unassembled WGS sequence"/>
</dbReference>
<dbReference type="InterPro" id="IPR015424">
    <property type="entry name" value="PyrdxlP-dep_Trfase"/>
</dbReference>
<evidence type="ECO:0000256" key="1">
    <source>
        <dbReference type="ARBA" id="ARBA00001933"/>
    </source>
</evidence>
<dbReference type="Gene3D" id="3.90.1150.10">
    <property type="entry name" value="Aspartate Aminotransferase, domain 1"/>
    <property type="match status" value="1"/>
</dbReference>
<dbReference type="Gene3D" id="3.40.640.10">
    <property type="entry name" value="Type I PLP-dependent aspartate aminotransferase-like (Major domain)"/>
    <property type="match status" value="1"/>
</dbReference>
<comment type="caution">
    <text evidence="7">The sequence shown here is derived from an EMBL/GenBank/DDBJ whole genome shotgun (WGS) entry which is preliminary data.</text>
</comment>
<evidence type="ECO:0000256" key="4">
    <source>
        <dbReference type="ARBA" id="ARBA00022679"/>
    </source>
</evidence>
<gene>
    <name evidence="7" type="primary">argD</name>
    <name evidence="7" type="ORF">NPIL_289551</name>
</gene>
<accession>A0A8X6JR09</accession>
<keyword evidence="8" id="KW-1185">Reference proteome</keyword>
<keyword evidence="5 6" id="KW-0663">Pyridoxal phosphate</keyword>
<reference evidence="7" key="1">
    <citation type="submission" date="2020-08" db="EMBL/GenBank/DDBJ databases">
        <title>Multicomponent nature underlies the extraordinary mechanical properties of spider dragline silk.</title>
        <authorList>
            <person name="Kono N."/>
            <person name="Nakamura H."/>
            <person name="Mori M."/>
            <person name="Yoshida Y."/>
            <person name="Ohtoshi R."/>
            <person name="Malay A.D."/>
            <person name="Moran D.A.P."/>
            <person name="Tomita M."/>
            <person name="Numata K."/>
            <person name="Arakawa K."/>
        </authorList>
    </citation>
    <scope>NUCLEOTIDE SEQUENCE</scope>
</reference>
<dbReference type="NCBIfam" id="NF002325">
    <property type="entry name" value="PRK01278.1"/>
    <property type="match status" value="1"/>
</dbReference>
<dbReference type="CDD" id="cd00610">
    <property type="entry name" value="OAT_like"/>
    <property type="match status" value="1"/>
</dbReference>
<dbReference type="GO" id="GO:0042802">
    <property type="term" value="F:identical protein binding"/>
    <property type="evidence" value="ECO:0007669"/>
    <property type="project" value="TreeGrafter"/>
</dbReference>
<dbReference type="OrthoDB" id="10261433at2759"/>
<dbReference type="PANTHER" id="PTHR11986:SF79">
    <property type="entry name" value="ACETYLORNITHINE AMINOTRANSFERASE, MITOCHONDRIAL"/>
    <property type="match status" value="1"/>
</dbReference>
<dbReference type="PANTHER" id="PTHR11986">
    <property type="entry name" value="AMINOTRANSFERASE CLASS III"/>
    <property type="match status" value="1"/>
</dbReference>
<comment type="cofactor">
    <cofactor evidence="1">
        <name>pyridoxal 5'-phosphate</name>
        <dbReference type="ChEBI" id="CHEBI:597326"/>
    </cofactor>
</comment>
<dbReference type="InterPro" id="IPR015421">
    <property type="entry name" value="PyrdxlP-dep_Trfase_major"/>
</dbReference>
<dbReference type="AlphaFoldDB" id="A0A8X6JR09"/>
<evidence type="ECO:0000313" key="7">
    <source>
        <dbReference type="EMBL" id="GFS30874.1"/>
    </source>
</evidence>